<name>A1WEV6_VEREI</name>
<dbReference type="GO" id="GO:0005524">
    <property type="term" value="F:ATP binding"/>
    <property type="evidence" value="ECO:0007669"/>
    <property type="project" value="UniProtKB-KW"/>
</dbReference>
<dbReference type="Proteomes" id="UP000000374">
    <property type="component" value="Chromosome"/>
</dbReference>
<dbReference type="SUPFAM" id="SSF50891">
    <property type="entry name" value="Cyclophilin-like"/>
    <property type="match status" value="1"/>
</dbReference>
<feature type="domain" description="Carboxyltransferase" evidence="4">
    <location>
        <begin position="23"/>
        <end position="306"/>
    </location>
</feature>
<dbReference type="PANTHER" id="PTHR43309:SF3">
    <property type="entry name" value="5-OXOPROLINASE SUBUNIT C"/>
    <property type="match status" value="1"/>
</dbReference>
<dbReference type="InterPro" id="IPR003778">
    <property type="entry name" value="CT_A_B"/>
</dbReference>
<keyword evidence="2" id="KW-0378">Hydrolase</keyword>
<dbReference type="STRING" id="391735.Veis_0373"/>
<dbReference type="InterPro" id="IPR052708">
    <property type="entry name" value="PxpC"/>
</dbReference>
<dbReference type="Gene3D" id="2.40.100.10">
    <property type="entry name" value="Cyclophilin-like"/>
    <property type="match status" value="1"/>
</dbReference>
<dbReference type="EMBL" id="CP000542">
    <property type="protein sequence ID" value="ABM56163.1"/>
    <property type="molecule type" value="Genomic_DNA"/>
</dbReference>
<dbReference type="AlphaFoldDB" id="A1WEV6"/>
<keyword evidence="1" id="KW-0547">Nucleotide-binding</keyword>
<dbReference type="eggNOG" id="COG1984">
    <property type="taxonomic scope" value="Bacteria"/>
</dbReference>
<evidence type="ECO:0000259" key="4">
    <source>
        <dbReference type="SMART" id="SM00797"/>
    </source>
</evidence>
<dbReference type="SMART" id="SM00797">
    <property type="entry name" value="AHS2"/>
    <property type="match status" value="1"/>
</dbReference>
<dbReference type="GO" id="GO:0016787">
    <property type="term" value="F:hydrolase activity"/>
    <property type="evidence" value="ECO:0007669"/>
    <property type="project" value="UniProtKB-KW"/>
</dbReference>
<protein>
    <submittedName>
        <fullName evidence="5">Urea amidolyase related protein</fullName>
        <ecNumber evidence="5">6.3.4.6</ecNumber>
    </submittedName>
</protein>
<dbReference type="NCBIfam" id="TIGR00724">
    <property type="entry name" value="urea_amlyse_rel"/>
    <property type="match status" value="1"/>
</dbReference>
<keyword evidence="5" id="KW-0456">Lyase</keyword>
<dbReference type="GO" id="GO:0016829">
    <property type="term" value="F:lyase activity"/>
    <property type="evidence" value="ECO:0007669"/>
    <property type="project" value="UniProtKB-KW"/>
</dbReference>
<evidence type="ECO:0000313" key="5">
    <source>
        <dbReference type="EMBL" id="ABM56163.1"/>
    </source>
</evidence>
<sequence length="317" mass="33443">MIEVLKPGALSSFQDLGRSGYQHQGIPVCGVMDERAHRLACMLVGNGAGEATLEVTLIGPALQFHCPAIIAVCGADLGATLGARALPLARPVAVAAGEQLCFGKRVSGLRAYLAVAGGYALQPVLGSTSTYLRGGFGGAQGRALQKGDWIALRQTQRTATPAPRARLPLFPGDIQRPPGAPLRIVPGREWAAFAPRARQAMSAQTFRVSPRSDRMGYRLEGPALHLSQPLELASEAVSFGSIQVPPDGLPIVLMADRQTTGGYPRIANLATVDLPLLAQTMAGESLRFEWVTLGQAQRLASAQSAVFNQMEAGHGQH</sequence>
<dbReference type="InterPro" id="IPR029000">
    <property type="entry name" value="Cyclophilin-like_dom_sf"/>
</dbReference>
<organism evidence="5 6">
    <name type="scientific">Verminephrobacter eiseniae (strain EF01-2)</name>
    <dbReference type="NCBI Taxonomy" id="391735"/>
    <lineage>
        <taxon>Bacteria</taxon>
        <taxon>Pseudomonadati</taxon>
        <taxon>Pseudomonadota</taxon>
        <taxon>Betaproteobacteria</taxon>
        <taxon>Burkholderiales</taxon>
        <taxon>Comamonadaceae</taxon>
        <taxon>Verminephrobacter</taxon>
    </lineage>
</organism>
<keyword evidence="3" id="KW-0067">ATP-binding</keyword>
<dbReference type="KEGG" id="vei:Veis_0373"/>
<proteinExistence type="predicted"/>
<evidence type="ECO:0000256" key="3">
    <source>
        <dbReference type="ARBA" id="ARBA00022840"/>
    </source>
</evidence>
<dbReference type="Pfam" id="PF02626">
    <property type="entry name" value="CT_A_B"/>
    <property type="match status" value="1"/>
</dbReference>
<keyword evidence="5" id="KW-0436">Ligase</keyword>
<gene>
    <name evidence="5" type="ordered locus">Veis_0373</name>
</gene>
<dbReference type="GO" id="GO:0004847">
    <property type="term" value="F:urea carboxylase activity"/>
    <property type="evidence" value="ECO:0007669"/>
    <property type="project" value="UniProtKB-EC"/>
</dbReference>
<evidence type="ECO:0000256" key="2">
    <source>
        <dbReference type="ARBA" id="ARBA00022801"/>
    </source>
</evidence>
<accession>A1WEV6</accession>
<reference evidence="6" key="1">
    <citation type="submission" date="2006-12" db="EMBL/GenBank/DDBJ databases">
        <title>Complete sequence of chromosome 1 of Verminephrobacter eiseniae EF01-2.</title>
        <authorList>
            <person name="Copeland A."/>
            <person name="Lucas S."/>
            <person name="Lapidus A."/>
            <person name="Barry K."/>
            <person name="Detter J.C."/>
            <person name="Glavina del Rio T."/>
            <person name="Dalin E."/>
            <person name="Tice H."/>
            <person name="Pitluck S."/>
            <person name="Chertkov O."/>
            <person name="Brettin T."/>
            <person name="Bruce D."/>
            <person name="Han C."/>
            <person name="Tapia R."/>
            <person name="Gilna P."/>
            <person name="Schmutz J."/>
            <person name="Larimer F."/>
            <person name="Land M."/>
            <person name="Hauser L."/>
            <person name="Kyrpides N."/>
            <person name="Kim E."/>
            <person name="Stahl D."/>
            <person name="Richardson P."/>
        </authorList>
    </citation>
    <scope>NUCLEOTIDE SEQUENCE [LARGE SCALE GENOMIC DNA]</scope>
    <source>
        <strain evidence="6">EF01-2</strain>
    </source>
</reference>
<dbReference type="PANTHER" id="PTHR43309">
    <property type="entry name" value="5-OXOPROLINASE SUBUNIT C"/>
    <property type="match status" value="1"/>
</dbReference>
<keyword evidence="6" id="KW-1185">Reference proteome</keyword>
<evidence type="ECO:0000313" key="6">
    <source>
        <dbReference type="Proteomes" id="UP000000374"/>
    </source>
</evidence>
<evidence type="ECO:0000256" key="1">
    <source>
        <dbReference type="ARBA" id="ARBA00022741"/>
    </source>
</evidence>
<dbReference type="HOGENOM" id="CLU_028967_0_0_4"/>
<dbReference type="EC" id="6.3.4.6" evidence="5"/>